<name>A0A545TFN7_9GAMM</name>
<protein>
    <recommendedName>
        <fullName evidence="2">histidine kinase</fullName>
        <ecNumber evidence="2">2.7.13.3</ecNumber>
    </recommendedName>
</protein>
<accession>A0A545TFN7</accession>
<evidence type="ECO:0000256" key="8">
    <source>
        <dbReference type="SAM" id="Phobius"/>
    </source>
</evidence>
<evidence type="ECO:0000259" key="9">
    <source>
        <dbReference type="PROSITE" id="PS50109"/>
    </source>
</evidence>
<dbReference type="GO" id="GO:0000160">
    <property type="term" value="P:phosphorelay signal transduction system"/>
    <property type="evidence" value="ECO:0007669"/>
    <property type="project" value="UniProtKB-KW"/>
</dbReference>
<dbReference type="InterPro" id="IPR005467">
    <property type="entry name" value="His_kinase_dom"/>
</dbReference>
<dbReference type="SUPFAM" id="SSF55874">
    <property type="entry name" value="ATPase domain of HSP90 chaperone/DNA topoisomerase II/histidine kinase"/>
    <property type="match status" value="1"/>
</dbReference>
<feature type="transmembrane region" description="Helical" evidence="8">
    <location>
        <begin position="33"/>
        <end position="51"/>
    </location>
</feature>
<keyword evidence="8" id="KW-0472">Membrane</keyword>
<evidence type="ECO:0000313" key="10">
    <source>
        <dbReference type="EMBL" id="TQV76042.1"/>
    </source>
</evidence>
<evidence type="ECO:0000256" key="4">
    <source>
        <dbReference type="ARBA" id="ARBA00022741"/>
    </source>
</evidence>
<evidence type="ECO:0000256" key="5">
    <source>
        <dbReference type="ARBA" id="ARBA00022777"/>
    </source>
</evidence>
<keyword evidence="7" id="KW-0902">Two-component regulatory system</keyword>
<dbReference type="EMBL" id="VHSG01000015">
    <property type="protein sequence ID" value="TQV76042.1"/>
    <property type="molecule type" value="Genomic_DNA"/>
</dbReference>
<dbReference type="InterPro" id="IPR036890">
    <property type="entry name" value="HATPase_C_sf"/>
</dbReference>
<sequence>MSNPNFNKTAFHVLALITSTALFTYSVAVKSDLFLQTLSLVVLALSAVGVFRHIDKNERNMAQFLACIAHDDFSTTITNRAADKNHLSLAKAQKIITEKLQQLKAEKSIQHEYLHLVIEHVETALICFDQSNNVEMINNAAKKLLKATFIPSLKKISSIDPALAKAMTEIHTGEQVLAKTTLDSEPIQIMLTANEFTLLQNQYKLISLQNVKMVLDEKEIESWQKLIRVINHEIINSMTPIVSLSRYVATFLTDKSKVKKITDANSAEFYTLKRSIDTIHLRSQGLVNFISAYRGLNRVHRYAFTAIDVAAFFQRLSILLDEKLRQKNIIFQTQTTKSGATVLADEGSLEQVVINLIYNAMESLQETTAPRIVLEYCLNRHGKALIQVTDNGSGIKQEYIDNIFTPFFSTKERSSGIGLSVSRQLARLNNASLTVKSQENCGSTFTLTFHASGK</sequence>
<dbReference type="PANTHER" id="PTHR43065">
    <property type="entry name" value="SENSOR HISTIDINE KINASE"/>
    <property type="match status" value="1"/>
</dbReference>
<dbReference type="Proteomes" id="UP000319732">
    <property type="component" value="Unassembled WGS sequence"/>
</dbReference>
<dbReference type="AlphaFoldDB" id="A0A545TFN7"/>
<dbReference type="GO" id="GO:0004673">
    <property type="term" value="F:protein histidine kinase activity"/>
    <property type="evidence" value="ECO:0007669"/>
    <property type="project" value="UniProtKB-EC"/>
</dbReference>
<evidence type="ECO:0000256" key="1">
    <source>
        <dbReference type="ARBA" id="ARBA00000085"/>
    </source>
</evidence>
<keyword evidence="8" id="KW-0812">Transmembrane</keyword>
<dbReference type="EC" id="2.7.13.3" evidence="2"/>
<keyword evidence="11" id="KW-1185">Reference proteome</keyword>
<dbReference type="InterPro" id="IPR003594">
    <property type="entry name" value="HATPase_dom"/>
</dbReference>
<keyword evidence="8" id="KW-1133">Transmembrane helix</keyword>
<evidence type="ECO:0000256" key="7">
    <source>
        <dbReference type="ARBA" id="ARBA00023012"/>
    </source>
</evidence>
<keyword evidence="6" id="KW-0067">ATP-binding</keyword>
<evidence type="ECO:0000256" key="6">
    <source>
        <dbReference type="ARBA" id="ARBA00022840"/>
    </source>
</evidence>
<gene>
    <name evidence="10" type="ORF">FKG94_15650</name>
</gene>
<keyword evidence="3" id="KW-0808">Transferase</keyword>
<evidence type="ECO:0000256" key="2">
    <source>
        <dbReference type="ARBA" id="ARBA00012438"/>
    </source>
</evidence>
<feature type="domain" description="Histidine kinase" evidence="9">
    <location>
        <begin position="229"/>
        <end position="453"/>
    </location>
</feature>
<dbReference type="GO" id="GO:0005524">
    <property type="term" value="F:ATP binding"/>
    <property type="evidence" value="ECO:0007669"/>
    <property type="project" value="UniProtKB-KW"/>
</dbReference>
<dbReference type="Pfam" id="PF02518">
    <property type="entry name" value="HATPase_c"/>
    <property type="match status" value="1"/>
</dbReference>
<dbReference type="InterPro" id="IPR004358">
    <property type="entry name" value="Sig_transdc_His_kin-like_C"/>
</dbReference>
<dbReference type="OrthoDB" id="1931120at2"/>
<dbReference type="PANTHER" id="PTHR43065:SF46">
    <property type="entry name" value="C4-DICARBOXYLATE TRANSPORT SENSOR PROTEIN DCTB"/>
    <property type="match status" value="1"/>
</dbReference>
<dbReference type="SMART" id="SM00387">
    <property type="entry name" value="HATPase_c"/>
    <property type="match status" value="1"/>
</dbReference>
<dbReference type="Gene3D" id="3.30.565.10">
    <property type="entry name" value="Histidine kinase-like ATPase, C-terminal domain"/>
    <property type="match status" value="1"/>
</dbReference>
<comment type="caution">
    <text evidence="10">The sequence shown here is derived from an EMBL/GenBank/DDBJ whole genome shotgun (WGS) entry which is preliminary data.</text>
</comment>
<comment type="catalytic activity">
    <reaction evidence="1">
        <text>ATP + protein L-histidine = ADP + protein N-phospho-L-histidine.</text>
        <dbReference type="EC" id="2.7.13.3"/>
    </reaction>
</comment>
<feature type="transmembrane region" description="Helical" evidence="8">
    <location>
        <begin position="9"/>
        <end position="27"/>
    </location>
</feature>
<organism evidence="10 11">
    <name type="scientific">Exilibacterium tricleocarpae</name>
    <dbReference type="NCBI Taxonomy" id="2591008"/>
    <lineage>
        <taxon>Bacteria</taxon>
        <taxon>Pseudomonadati</taxon>
        <taxon>Pseudomonadota</taxon>
        <taxon>Gammaproteobacteria</taxon>
        <taxon>Cellvibrionales</taxon>
        <taxon>Cellvibrionaceae</taxon>
        <taxon>Exilibacterium</taxon>
    </lineage>
</organism>
<dbReference type="PRINTS" id="PR00344">
    <property type="entry name" value="BCTRLSENSOR"/>
</dbReference>
<evidence type="ECO:0000313" key="11">
    <source>
        <dbReference type="Proteomes" id="UP000319732"/>
    </source>
</evidence>
<proteinExistence type="predicted"/>
<evidence type="ECO:0000256" key="3">
    <source>
        <dbReference type="ARBA" id="ARBA00022679"/>
    </source>
</evidence>
<keyword evidence="4" id="KW-0547">Nucleotide-binding</keyword>
<dbReference type="PROSITE" id="PS50109">
    <property type="entry name" value="HIS_KIN"/>
    <property type="match status" value="1"/>
</dbReference>
<reference evidence="10 11" key="1">
    <citation type="submission" date="2019-06" db="EMBL/GenBank/DDBJ databases">
        <title>Whole genome sequence for Cellvibrionaceae sp. R142.</title>
        <authorList>
            <person name="Wang G."/>
        </authorList>
    </citation>
    <scope>NUCLEOTIDE SEQUENCE [LARGE SCALE GENOMIC DNA]</scope>
    <source>
        <strain evidence="10 11">R142</strain>
    </source>
</reference>
<keyword evidence="5" id="KW-0418">Kinase</keyword>